<protein>
    <submittedName>
        <fullName evidence="2">Glycosyltransferase family 2 protein</fullName>
    </submittedName>
</protein>
<keyword evidence="3" id="KW-1185">Reference proteome</keyword>
<feature type="domain" description="Glycosyltransferase 2-like" evidence="1">
    <location>
        <begin position="9"/>
        <end position="140"/>
    </location>
</feature>
<dbReference type="Pfam" id="PF00535">
    <property type="entry name" value="Glycos_transf_2"/>
    <property type="match status" value="1"/>
</dbReference>
<organism evidence="2 3">
    <name type="scientific">Hymenobacter taeanensis</name>
    <dbReference type="NCBI Taxonomy" id="2735321"/>
    <lineage>
        <taxon>Bacteria</taxon>
        <taxon>Pseudomonadati</taxon>
        <taxon>Bacteroidota</taxon>
        <taxon>Cytophagia</taxon>
        <taxon>Cytophagales</taxon>
        <taxon>Hymenobacteraceae</taxon>
        <taxon>Hymenobacter</taxon>
    </lineage>
</organism>
<dbReference type="AlphaFoldDB" id="A0A6M6BKG8"/>
<dbReference type="Proteomes" id="UP000501623">
    <property type="component" value="Chromosome"/>
</dbReference>
<evidence type="ECO:0000259" key="1">
    <source>
        <dbReference type="Pfam" id="PF00535"/>
    </source>
</evidence>
<evidence type="ECO:0000313" key="2">
    <source>
        <dbReference type="EMBL" id="QJX47555.1"/>
    </source>
</evidence>
<sequence>MENKEPSVSVIIPNYNHARHLPQRIESVINQDYKDIEVIILDDCSPDNSRDIIDAYAATDVRIRVEYNTQNSGSTFKQWNKGVSLARGKYIWIAESDDYADPTFLSTLLKPLEEDVKVGIAFCTSWEVDENNNLHRDNQAFYADINPDFWSKDFIISGIEIVKSYLVYRNIIPNASAVVLRKQVLLSIPPADETMKVIGDWLYWVQVLAECKLAFVAKPLNYFRQHTNNVRSGAVTNGQGLKEEAHLLGLMQQYTPLNTSFYELRINSFIARWFYGLINYNISSGYNKYIYKELKRTQPNFTKYLVKAGLLFLFSNKMSGIRQIIGDGILKERK</sequence>
<gene>
    <name evidence="2" type="ORF">HMJ29_11635</name>
</gene>
<dbReference type="EMBL" id="CP053538">
    <property type="protein sequence ID" value="QJX47555.1"/>
    <property type="molecule type" value="Genomic_DNA"/>
</dbReference>
<dbReference type="InterPro" id="IPR001173">
    <property type="entry name" value="Glyco_trans_2-like"/>
</dbReference>
<proteinExistence type="predicted"/>
<dbReference type="PANTHER" id="PTHR22916">
    <property type="entry name" value="GLYCOSYLTRANSFERASE"/>
    <property type="match status" value="1"/>
</dbReference>
<accession>A0A6M6BKG8</accession>
<evidence type="ECO:0000313" key="3">
    <source>
        <dbReference type="Proteomes" id="UP000501623"/>
    </source>
</evidence>
<dbReference type="GO" id="GO:0016758">
    <property type="term" value="F:hexosyltransferase activity"/>
    <property type="evidence" value="ECO:0007669"/>
    <property type="project" value="UniProtKB-ARBA"/>
</dbReference>
<dbReference type="SUPFAM" id="SSF53448">
    <property type="entry name" value="Nucleotide-diphospho-sugar transferases"/>
    <property type="match status" value="1"/>
</dbReference>
<dbReference type="PANTHER" id="PTHR22916:SF3">
    <property type="entry name" value="UDP-GLCNAC:BETAGAL BETA-1,3-N-ACETYLGLUCOSAMINYLTRANSFERASE-LIKE PROTEIN 1"/>
    <property type="match status" value="1"/>
</dbReference>
<dbReference type="InterPro" id="IPR029044">
    <property type="entry name" value="Nucleotide-diphossugar_trans"/>
</dbReference>
<dbReference type="KEGG" id="hts:HMJ29_11635"/>
<name>A0A6M6BKG8_9BACT</name>
<keyword evidence="2" id="KW-0808">Transferase</keyword>
<dbReference type="Gene3D" id="3.90.550.10">
    <property type="entry name" value="Spore Coat Polysaccharide Biosynthesis Protein SpsA, Chain A"/>
    <property type="match status" value="1"/>
</dbReference>
<dbReference type="RefSeq" id="WP_171591650.1">
    <property type="nucleotide sequence ID" value="NZ_CP053538.1"/>
</dbReference>
<reference evidence="2 3" key="1">
    <citation type="submission" date="2020-05" db="EMBL/GenBank/DDBJ databases">
        <title>Complete genome sequence of Hymenobacter sp. TS19 in Coasted Sand Dune.</title>
        <authorList>
            <person name="Lee J.-H."/>
            <person name="Jung J.-H."/>
            <person name="Jeong S."/>
            <person name="Zhao L."/>
            <person name="Kim M.-K."/>
            <person name="Seo H.-S."/>
            <person name="Lim S."/>
        </authorList>
    </citation>
    <scope>NUCLEOTIDE SEQUENCE [LARGE SCALE GENOMIC DNA]</scope>
    <source>
        <strain evidence="2 3">TS19</strain>
    </source>
</reference>